<dbReference type="InterPro" id="IPR052155">
    <property type="entry name" value="Biofilm_reg_signaling"/>
</dbReference>
<dbReference type="InterPro" id="IPR035919">
    <property type="entry name" value="EAL_sf"/>
</dbReference>
<proteinExistence type="predicted"/>
<dbReference type="InterPro" id="IPR000160">
    <property type="entry name" value="GGDEF_dom"/>
</dbReference>
<sequence length="908" mass="98372">MIAPKPPLSFRILIALAGLAICVAAGAVGITLDFLRKESIRGAERESMTVARLITSELIDTIAPIDSLLIEIRDVAPELGIVTPEQLRAHFATPHMVQFFHDRLVRVPAAQVIRISAVDGTLASVHDKTGPVDPGPAYDVAAPGRVQDASGLIVSRPFTSHGITLFYMSRRIHNASGEPVGFVSVGVDLRLLQHIESAFASFNGRSFIVSRTDGAILSNQPKLTGLEGPWIPRDTGWYDIIATGGGSFLTRTVSDDRARIVAVHPVPGTSMAVSTAILLETALESWRANAMVIGGGTLLGVICATILLYALSCQFSRVLSSEASLAERETRLHEKSRELEQVNWRLDAALNSMSHGLCMFDRDGRLLVCNDRYRAMYRLSRDVTRPGATLRELLQQRRAIGTFSGDVEQTLVEVMRANSGRRSGQFTSEMADGRVIAVLNDPTGDGGWVSVHEDITERTRAAARIAHMARHDALTDLANRTLVRERMAESITRMEATGVGFAVLIFDIDLFKSVNDSLGHTAGDALLEAVADRLRRHGGRADTLGRIGGDEFAVIHVTAGDPRTGAATLAATLLRELRAPYEIEGKRIVIGISIGIAVAPQDGVEPSQILKSADLALYRAKADGRGCFRFFEPEMDADVRQQREFEFQLREAMVRQEFELHFQPIVELATFRPCAVEALVRWRHPERGLVPPDKFIPVAEEIGLIIPLGEWILDAACRVAAAWPSHIRLAVNLSAVQFRSGNLVEVVRGAIAASGLTPNRLELEITESVLLQKDQGTLAVLHELAALGVHIVLDDFGTGYSSLSYLQLFPFSKIKIDRSFVSELSSRSDCAAIVCTVMNLAKALDMTTTAEGVETWDQVALLRAAGCSEAQGWLFGRPGFASALSLDRALGPPPDVSIAAPSPGGVAA</sequence>
<dbReference type="Pfam" id="PF00990">
    <property type="entry name" value="GGDEF"/>
    <property type="match status" value="1"/>
</dbReference>
<dbReference type="PANTHER" id="PTHR44757:SF2">
    <property type="entry name" value="BIOFILM ARCHITECTURE MAINTENANCE PROTEIN MBAA"/>
    <property type="match status" value="1"/>
</dbReference>
<dbReference type="PROSITE" id="PS50883">
    <property type="entry name" value="EAL"/>
    <property type="match status" value="1"/>
</dbReference>
<evidence type="ECO:0000259" key="3">
    <source>
        <dbReference type="PROSITE" id="PS50887"/>
    </source>
</evidence>
<dbReference type="RefSeq" id="WP_207211573.1">
    <property type="nucleotide sequence ID" value="NZ_UWOC01000183.1"/>
</dbReference>
<gene>
    <name evidence="4" type="ORF">RHODGE_RHODGE_04136</name>
</gene>
<dbReference type="EMBL" id="UWOC01000183">
    <property type="protein sequence ID" value="VCU10932.1"/>
    <property type="molecule type" value="Genomic_DNA"/>
</dbReference>
<keyword evidence="1" id="KW-0472">Membrane</keyword>
<dbReference type="SMART" id="SM00052">
    <property type="entry name" value="EAL"/>
    <property type="match status" value="1"/>
</dbReference>
<dbReference type="PROSITE" id="PS50887">
    <property type="entry name" value="GGDEF"/>
    <property type="match status" value="1"/>
</dbReference>
<feature type="transmembrane region" description="Helical" evidence="1">
    <location>
        <begin position="12"/>
        <end position="35"/>
    </location>
</feature>
<dbReference type="InterPro" id="IPR029787">
    <property type="entry name" value="Nucleotide_cyclase"/>
</dbReference>
<dbReference type="SUPFAM" id="SSF55785">
    <property type="entry name" value="PYP-like sensor domain (PAS domain)"/>
    <property type="match status" value="1"/>
</dbReference>
<dbReference type="SUPFAM" id="SSF141868">
    <property type="entry name" value="EAL domain-like"/>
    <property type="match status" value="1"/>
</dbReference>
<keyword evidence="1" id="KW-0812">Transmembrane</keyword>
<keyword evidence="1" id="KW-1133">Transmembrane helix</keyword>
<name>A0A3S4FFE7_9BRAD</name>
<protein>
    <submittedName>
        <fullName evidence="4">Signaling protein</fullName>
    </submittedName>
</protein>
<comment type="caution">
    <text evidence="4">The sequence shown here is derived from an EMBL/GenBank/DDBJ whole genome shotgun (WGS) entry which is preliminary data.</text>
</comment>
<dbReference type="Gene3D" id="3.30.70.270">
    <property type="match status" value="1"/>
</dbReference>
<dbReference type="Proteomes" id="UP000289200">
    <property type="component" value="Unassembled WGS sequence"/>
</dbReference>
<evidence type="ECO:0000256" key="1">
    <source>
        <dbReference type="SAM" id="Phobius"/>
    </source>
</evidence>
<dbReference type="CDD" id="cd01948">
    <property type="entry name" value="EAL"/>
    <property type="match status" value="1"/>
</dbReference>
<evidence type="ECO:0000313" key="5">
    <source>
        <dbReference type="Proteomes" id="UP000289200"/>
    </source>
</evidence>
<reference evidence="5" key="1">
    <citation type="submission" date="2018-10" db="EMBL/GenBank/DDBJ databases">
        <authorList>
            <person name="Peiro R."/>
            <person name="Begona"/>
            <person name="Cbmso G."/>
            <person name="Lopez M."/>
            <person name="Gonzalez S."/>
            <person name="Sacristan E."/>
            <person name="Castillo E."/>
        </authorList>
    </citation>
    <scope>NUCLEOTIDE SEQUENCE [LARGE SCALE GENOMIC DNA]</scope>
</reference>
<dbReference type="CDD" id="cd18773">
    <property type="entry name" value="PDC1_HK_sensor"/>
    <property type="match status" value="1"/>
</dbReference>
<keyword evidence="5" id="KW-1185">Reference proteome</keyword>
<dbReference type="AlphaFoldDB" id="A0A3S4FFE7"/>
<dbReference type="CDD" id="cd12915">
    <property type="entry name" value="PDC2_DGC_like"/>
    <property type="match status" value="1"/>
</dbReference>
<dbReference type="PANTHER" id="PTHR44757">
    <property type="entry name" value="DIGUANYLATE CYCLASE DGCP"/>
    <property type="match status" value="1"/>
</dbReference>
<dbReference type="InterPro" id="IPR035965">
    <property type="entry name" value="PAS-like_dom_sf"/>
</dbReference>
<dbReference type="InterPro" id="IPR043128">
    <property type="entry name" value="Rev_trsase/Diguanyl_cyclase"/>
</dbReference>
<dbReference type="Pfam" id="PF12860">
    <property type="entry name" value="PAS_7"/>
    <property type="match status" value="1"/>
</dbReference>
<accession>A0A3S4FFE7</accession>
<dbReference type="Gene3D" id="3.30.450.20">
    <property type="entry name" value="PAS domain"/>
    <property type="match status" value="2"/>
</dbReference>
<dbReference type="NCBIfam" id="TIGR00254">
    <property type="entry name" value="GGDEF"/>
    <property type="match status" value="1"/>
</dbReference>
<evidence type="ECO:0000313" key="4">
    <source>
        <dbReference type="EMBL" id="VCU10932.1"/>
    </source>
</evidence>
<dbReference type="Gene3D" id="3.20.20.450">
    <property type="entry name" value="EAL domain"/>
    <property type="match status" value="1"/>
</dbReference>
<dbReference type="Pfam" id="PF00563">
    <property type="entry name" value="EAL"/>
    <property type="match status" value="1"/>
</dbReference>
<feature type="domain" description="GGDEF" evidence="3">
    <location>
        <begin position="499"/>
        <end position="633"/>
    </location>
</feature>
<dbReference type="SUPFAM" id="SSF55073">
    <property type="entry name" value="Nucleotide cyclase"/>
    <property type="match status" value="1"/>
</dbReference>
<dbReference type="SMART" id="SM00267">
    <property type="entry name" value="GGDEF"/>
    <property type="match status" value="1"/>
</dbReference>
<organism evidence="4 5">
    <name type="scientific">Rhodoplanes serenus</name>
    <dbReference type="NCBI Taxonomy" id="200615"/>
    <lineage>
        <taxon>Bacteria</taxon>
        <taxon>Pseudomonadati</taxon>
        <taxon>Pseudomonadota</taxon>
        <taxon>Alphaproteobacteria</taxon>
        <taxon>Hyphomicrobiales</taxon>
        <taxon>Nitrobacteraceae</taxon>
        <taxon>Rhodoplanes</taxon>
    </lineage>
</organism>
<dbReference type="InterPro" id="IPR001633">
    <property type="entry name" value="EAL_dom"/>
</dbReference>
<dbReference type="CDD" id="cd01949">
    <property type="entry name" value="GGDEF"/>
    <property type="match status" value="1"/>
</dbReference>
<evidence type="ECO:0000259" key="2">
    <source>
        <dbReference type="PROSITE" id="PS50883"/>
    </source>
</evidence>
<feature type="transmembrane region" description="Helical" evidence="1">
    <location>
        <begin position="290"/>
        <end position="311"/>
    </location>
</feature>
<feature type="domain" description="EAL" evidence="2">
    <location>
        <begin position="642"/>
        <end position="892"/>
    </location>
</feature>